<dbReference type="RefSeq" id="WP_179371339.1">
    <property type="nucleotide sequence ID" value="NZ_CP026995.1"/>
</dbReference>
<accession>A0A7D5R7W8</accession>
<protein>
    <submittedName>
        <fullName evidence="1">Uncharacterized protein</fullName>
    </submittedName>
</protein>
<proteinExistence type="predicted"/>
<evidence type="ECO:0000313" key="1">
    <source>
        <dbReference type="EMBL" id="QLH07458.1"/>
    </source>
</evidence>
<keyword evidence="2" id="KW-1185">Reference proteome</keyword>
<dbReference type="AlphaFoldDB" id="A0A7D5R7W8"/>
<dbReference type="EMBL" id="CP026995">
    <property type="protein sequence ID" value="QLH07458.1"/>
    <property type="molecule type" value="Genomic_DNA"/>
</dbReference>
<sequence>MTKHEIKSNEQEKTVDLLKEDYAKSIDEIDNLTKRVFGMCGQVSSEFLYGSLNVIQHSLELQNKMSNQYGSLLIPHIPTGIVKQNTTAWIHLIQNIDTLYVESLKNLKNNMRSINSNAVLYIQALQRGCDFFENTPTIIKNESESKITQKQSDIHEINAKNQ</sequence>
<reference evidence="1 2" key="1">
    <citation type="submission" date="2018-02" db="EMBL/GenBank/DDBJ databases">
        <title>Complete genome of Nitrosopumilus ureaphilus PS0.</title>
        <authorList>
            <person name="Qin W."/>
            <person name="Zheng Y."/>
            <person name="Stahl D.A."/>
        </authorList>
    </citation>
    <scope>NUCLEOTIDE SEQUENCE [LARGE SCALE GENOMIC DNA]</scope>
    <source>
        <strain evidence="1 2">PS0</strain>
    </source>
</reference>
<dbReference type="Proteomes" id="UP000509478">
    <property type="component" value="Chromosome"/>
</dbReference>
<gene>
    <name evidence="1" type="ORF">C5F50_10545</name>
</gene>
<dbReference type="GeneID" id="56068556"/>
<name>A0A7D5R7W8_9ARCH</name>
<organism evidence="1 2">
    <name type="scientific">Nitrosopumilus ureiphilus</name>
    <dbReference type="NCBI Taxonomy" id="1470067"/>
    <lineage>
        <taxon>Archaea</taxon>
        <taxon>Nitrososphaerota</taxon>
        <taxon>Nitrososphaeria</taxon>
        <taxon>Nitrosopumilales</taxon>
        <taxon>Nitrosopumilaceae</taxon>
        <taxon>Nitrosopumilus</taxon>
    </lineage>
</organism>
<evidence type="ECO:0000313" key="2">
    <source>
        <dbReference type="Proteomes" id="UP000509478"/>
    </source>
</evidence>
<dbReference type="KEGG" id="nue:C5F50_10545"/>